<protein>
    <submittedName>
        <fullName evidence="3">Thiopeptide-type bacteriocin biosynthesis protein</fullName>
    </submittedName>
</protein>
<keyword evidence="4" id="KW-1185">Reference proteome</keyword>
<dbReference type="EMBL" id="VLLI01000019">
    <property type="protein sequence ID" value="TWI94583.1"/>
    <property type="molecule type" value="Genomic_DNA"/>
</dbReference>
<evidence type="ECO:0000313" key="3">
    <source>
        <dbReference type="EMBL" id="TWI94583.1"/>
    </source>
</evidence>
<feature type="domain" description="Thiopeptide-type bacteriocin biosynthesis" evidence="2">
    <location>
        <begin position="678"/>
        <end position="925"/>
    </location>
</feature>
<dbReference type="AlphaFoldDB" id="A0A562TMF2"/>
<comment type="caution">
    <text evidence="3">The sequence shown here is derived from an EMBL/GenBank/DDBJ whole genome shotgun (WGS) entry which is preliminary data.</text>
</comment>
<evidence type="ECO:0000259" key="1">
    <source>
        <dbReference type="Pfam" id="PF04738"/>
    </source>
</evidence>
<name>A0A562TMF2_9SPHI</name>
<gene>
    <name evidence="3" type="ORF">JN11_04693</name>
</gene>
<dbReference type="Proteomes" id="UP000317010">
    <property type="component" value="Unassembled WGS sequence"/>
</dbReference>
<sequence length="940" mass="109125">MKSPIKLLNCAVCRVPAFPSTIALDEAWDSLKEMIRDSSPNFYDEIKFLNAKDLGQIDEKISFTIFKYFNRAKNRPTPFGQLASISSVSIADSRKEESLMLGPQINHRYLDWSNVKWFEKKKENQRGDGGIFQTNSTIYVHSDRIKYIYFNENRFELSSIEYSELIFAILEYARKSRNIGELTNFLKSRGSFNMPEANSLVKMLADLQLLISDIRPNIIGNDYFERQKFRSHDNYPSYIIAERKLLYGNLEKADFHELQQSFEWLIKALPVKIHKNLDNFKKQFIQKFGMQEVSLALALDPEIGIGYANLETDQTENELVAAIKELCVNDLPESSICWIELNQFLLKAIVKGGVIQLDSFEPAKSSEQLMPNTFSVIVRVGNDGLVVERLGGCTANALLGRFSLIGGEFNEMGQMIAGIEAEANPEVIFFDIGYMAERRVDNVNRRKSLYQAELPILTYCLANIHLQMDDIMIRVIDEEIIIRSKIHNRRLIPRIASAYNYVRSDLSLFRFLADLQHQGIRSSFTFDFMALIPGLDHYPRVHYKSVVMSPAKWLIPSEFIHKKLAISESTIIALKKWLSENSIEVFSCGVADQKLVFKADSNDDLNSFLRFVSGRTVIYIDEYIKPKDSHVIDQNYDTFSAEFNLVYYHENPVYQSVFKPSAHSVSQPEKFYLQGQEWVYFEIYTHNASSESVLSEYLKPFLVRNRQKISLWFFIRYNSPSSHIRLRFKLKSVSDGYSLIAELSGCLKPLLLNRIISDLQLRIYWPEAERYEADLMPLVENFFWQDSKLSLAAIDSQYTNNQRYFLSMRLMEAILDKLTYDHQRRIRFLAKVADSFAVEFNMSAPAFRRVNEGFKQFVKINSDQSIEIIPRRVFDRCINAMTKALNAAEIEKREKLVIDLFHMHVNRLYSNDQRIHELIIYNYLCSTSKRNYFISKNALL</sequence>
<dbReference type="InterPro" id="IPR006827">
    <property type="entry name" value="Lant_deHydtase_N"/>
</dbReference>
<accession>A0A562TMF2</accession>
<dbReference type="Pfam" id="PF04738">
    <property type="entry name" value="Lant_dehydr_N"/>
    <property type="match status" value="2"/>
</dbReference>
<feature type="domain" description="Lantibiotic dehydratase N-terminal" evidence="1">
    <location>
        <begin position="256"/>
        <end position="601"/>
    </location>
</feature>
<evidence type="ECO:0000313" key="4">
    <source>
        <dbReference type="Proteomes" id="UP000317010"/>
    </source>
</evidence>
<dbReference type="RefSeq" id="WP_144916516.1">
    <property type="nucleotide sequence ID" value="NZ_VLLI01000019.1"/>
</dbReference>
<feature type="domain" description="Lantibiotic dehydratase N-terminal" evidence="1">
    <location>
        <begin position="31"/>
        <end position="224"/>
    </location>
</feature>
<reference evidence="3 4" key="1">
    <citation type="submission" date="2019-07" db="EMBL/GenBank/DDBJ databases">
        <title>Genomic Encyclopedia of Archaeal and Bacterial Type Strains, Phase II (KMG-II): from individual species to whole genera.</title>
        <authorList>
            <person name="Goeker M."/>
        </authorList>
    </citation>
    <scope>NUCLEOTIDE SEQUENCE [LARGE SCALE GENOMIC DNA]</scope>
    <source>
        <strain evidence="3 4">ATCC BAA-1854</strain>
    </source>
</reference>
<evidence type="ECO:0000259" key="2">
    <source>
        <dbReference type="Pfam" id="PF14028"/>
    </source>
</evidence>
<dbReference type="InterPro" id="IPR023809">
    <property type="entry name" value="Thiopep_bacteriocin_synth_dom"/>
</dbReference>
<proteinExistence type="predicted"/>
<dbReference type="NCBIfam" id="TIGR03891">
    <property type="entry name" value="thiopep_ocin"/>
    <property type="match status" value="1"/>
</dbReference>
<organism evidence="3 4">
    <name type="scientific">Mucilaginibacter frigoritolerans</name>
    <dbReference type="NCBI Taxonomy" id="652788"/>
    <lineage>
        <taxon>Bacteria</taxon>
        <taxon>Pseudomonadati</taxon>
        <taxon>Bacteroidota</taxon>
        <taxon>Sphingobacteriia</taxon>
        <taxon>Sphingobacteriales</taxon>
        <taxon>Sphingobacteriaceae</taxon>
        <taxon>Mucilaginibacter</taxon>
    </lineage>
</organism>
<dbReference type="OrthoDB" id="1273722at2"/>
<dbReference type="Pfam" id="PF14028">
    <property type="entry name" value="Lant_dehydr_C"/>
    <property type="match status" value="1"/>
</dbReference>